<proteinExistence type="predicted"/>
<dbReference type="EMBL" id="JAGFBR010000009">
    <property type="protein sequence ID" value="KAH0462777.1"/>
    <property type="molecule type" value="Genomic_DNA"/>
</dbReference>
<dbReference type="Proteomes" id="UP000775213">
    <property type="component" value="Unassembled WGS sequence"/>
</dbReference>
<protein>
    <submittedName>
        <fullName evidence="2">Uncharacterized protein</fullName>
    </submittedName>
</protein>
<evidence type="ECO:0000313" key="2">
    <source>
        <dbReference type="EMBL" id="KAH0462777.1"/>
    </source>
</evidence>
<gene>
    <name evidence="2" type="ORF">IEQ34_010352</name>
</gene>
<evidence type="ECO:0000313" key="3">
    <source>
        <dbReference type="Proteomes" id="UP000775213"/>
    </source>
</evidence>
<comment type="caution">
    <text evidence="2">The sequence shown here is derived from an EMBL/GenBank/DDBJ whole genome shotgun (WGS) entry which is preliminary data.</text>
</comment>
<name>A0AAV7H1M9_DENCH</name>
<feature type="region of interest" description="Disordered" evidence="1">
    <location>
        <begin position="29"/>
        <end position="62"/>
    </location>
</feature>
<reference evidence="2 3" key="1">
    <citation type="journal article" date="2021" name="Hortic Res">
        <title>Chromosome-scale assembly of the Dendrobium chrysotoxum genome enhances the understanding of orchid evolution.</title>
        <authorList>
            <person name="Zhang Y."/>
            <person name="Zhang G.Q."/>
            <person name="Zhang D."/>
            <person name="Liu X.D."/>
            <person name="Xu X.Y."/>
            <person name="Sun W.H."/>
            <person name="Yu X."/>
            <person name="Zhu X."/>
            <person name="Wang Z.W."/>
            <person name="Zhao X."/>
            <person name="Zhong W.Y."/>
            <person name="Chen H."/>
            <person name="Yin W.L."/>
            <person name="Huang T."/>
            <person name="Niu S.C."/>
            <person name="Liu Z.J."/>
        </authorList>
    </citation>
    <scope>NUCLEOTIDE SEQUENCE [LARGE SCALE GENOMIC DNA]</scope>
    <source>
        <strain evidence="2">Lindl</strain>
    </source>
</reference>
<keyword evidence="3" id="KW-1185">Reference proteome</keyword>
<evidence type="ECO:0000256" key="1">
    <source>
        <dbReference type="SAM" id="MobiDB-lite"/>
    </source>
</evidence>
<feature type="compositionally biased region" description="Polar residues" evidence="1">
    <location>
        <begin position="30"/>
        <end position="43"/>
    </location>
</feature>
<dbReference type="AlphaFoldDB" id="A0AAV7H1M9"/>
<organism evidence="2 3">
    <name type="scientific">Dendrobium chrysotoxum</name>
    <name type="common">Orchid</name>
    <dbReference type="NCBI Taxonomy" id="161865"/>
    <lineage>
        <taxon>Eukaryota</taxon>
        <taxon>Viridiplantae</taxon>
        <taxon>Streptophyta</taxon>
        <taxon>Embryophyta</taxon>
        <taxon>Tracheophyta</taxon>
        <taxon>Spermatophyta</taxon>
        <taxon>Magnoliopsida</taxon>
        <taxon>Liliopsida</taxon>
        <taxon>Asparagales</taxon>
        <taxon>Orchidaceae</taxon>
        <taxon>Epidendroideae</taxon>
        <taxon>Malaxideae</taxon>
        <taxon>Dendrobiinae</taxon>
        <taxon>Dendrobium</taxon>
    </lineage>
</organism>
<accession>A0AAV7H1M9</accession>
<sequence length="62" mass="6746">METNTMRSVEVWRDLLPFHMEVRKPPVILTSPSSTANSVSHGSGKSCANVGGSTEEAKSEKR</sequence>